<evidence type="ECO:0000313" key="2">
    <source>
        <dbReference type="Proteomes" id="UP001419268"/>
    </source>
</evidence>
<evidence type="ECO:0000313" key="1">
    <source>
        <dbReference type="EMBL" id="KAK9147673.1"/>
    </source>
</evidence>
<gene>
    <name evidence="1" type="ORF">Scep_006430</name>
</gene>
<reference evidence="1 2" key="1">
    <citation type="submission" date="2024-01" db="EMBL/GenBank/DDBJ databases">
        <title>Genome assemblies of Stephania.</title>
        <authorList>
            <person name="Yang L."/>
        </authorList>
    </citation>
    <scope>NUCLEOTIDE SEQUENCE [LARGE SCALE GENOMIC DNA]</scope>
    <source>
        <strain evidence="1">JXDWG</strain>
        <tissue evidence="1">Leaf</tissue>
    </source>
</reference>
<proteinExistence type="predicted"/>
<dbReference type="EMBL" id="JBBNAG010000003">
    <property type="protein sequence ID" value="KAK9147673.1"/>
    <property type="molecule type" value="Genomic_DNA"/>
</dbReference>
<name>A0AAP0K7W9_9MAGN</name>
<sequence length="50" mass="5790">MKEAERSPPRQSTTRSILCIARDYKIAARNAIESSIVFIYEMILIYSESH</sequence>
<dbReference type="Proteomes" id="UP001419268">
    <property type="component" value="Unassembled WGS sequence"/>
</dbReference>
<comment type="caution">
    <text evidence="1">The sequence shown here is derived from an EMBL/GenBank/DDBJ whole genome shotgun (WGS) entry which is preliminary data.</text>
</comment>
<protein>
    <submittedName>
        <fullName evidence="1">Uncharacterized protein</fullName>
    </submittedName>
</protein>
<keyword evidence="2" id="KW-1185">Reference proteome</keyword>
<dbReference type="AlphaFoldDB" id="A0AAP0K7W9"/>
<organism evidence="1 2">
    <name type="scientific">Stephania cephalantha</name>
    <dbReference type="NCBI Taxonomy" id="152367"/>
    <lineage>
        <taxon>Eukaryota</taxon>
        <taxon>Viridiplantae</taxon>
        <taxon>Streptophyta</taxon>
        <taxon>Embryophyta</taxon>
        <taxon>Tracheophyta</taxon>
        <taxon>Spermatophyta</taxon>
        <taxon>Magnoliopsida</taxon>
        <taxon>Ranunculales</taxon>
        <taxon>Menispermaceae</taxon>
        <taxon>Menispermoideae</taxon>
        <taxon>Cissampelideae</taxon>
        <taxon>Stephania</taxon>
    </lineage>
</organism>
<accession>A0AAP0K7W9</accession>